<comment type="caution">
    <text evidence="1">The sequence shown here is derived from an EMBL/GenBank/DDBJ whole genome shotgun (WGS) entry which is preliminary data.</text>
</comment>
<keyword evidence="2" id="KW-1185">Reference proteome</keyword>
<accession>A0A9N9G0W9</accession>
<name>A0A9N9G0W9_9GLOM</name>
<protein>
    <submittedName>
        <fullName evidence="1">19518_t:CDS:1</fullName>
    </submittedName>
</protein>
<dbReference type="AlphaFoldDB" id="A0A9N9G0W9"/>
<evidence type="ECO:0000313" key="2">
    <source>
        <dbReference type="Proteomes" id="UP000789396"/>
    </source>
</evidence>
<organism evidence="1 2">
    <name type="scientific">Racocetra fulgida</name>
    <dbReference type="NCBI Taxonomy" id="60492"/>
    <lineage>
        <taxon>Eukaryota</taxon>
        <taxon>Fungi</taxon>
        <taxon>Fungi incertae sedis</taxon>
        <taxon>Mucoromycota</taxon>
        <taxon>Glomeromycotina</taxon>
        <taxon>Glomeromycetes</taxon>
        <taxon>Diversisporales</taxon>
        <taxon>Gigasporaceae</taxon>
        <taxon>Racocetra</taxon>
    </lineage>
</organism>
<dbReference type="Proteomes" id="UP000789396">
    <property type="component" value="Unassembled WGS sequence"/>
</dbReference>
<sequence>MSTPLPTYLINFYDQQFAEECSNQSTLNIFSFNKMTYNDDLKKDFREKSIIGNSSKIYTNEPDYIKEVERPLKNIQLILPRKEHYSRPKEHCSRELNETSIKKLTYKPLEIPEVHNLWM</sequence>
<gene>
    <name evidence="1" type="ORF">RFULGI_LOCUS5575</name>
</gene>
<evidence type="ECO:0000313" key="1">
    <source>
        <dbReference type="EMBL" id="CAG8573944.1"/>
    </source>
</evidence>
<dbReference type="EMBL" id="CAJVPZ010006461">
    <property type="protein sequence ID" value="CAG8573944.1"/>
    <property type="molecule type" value="Genomic_DNA"/>
</dbReference>
<proteinExistence type="predicted"/>
<reference evidence="1" key="1">
    <citation type="submission" date="2021-06" db="EMBL/GenBank/DDBJ databases">
        <authorList>
            <person name="Kallberg Y."/>
            <person name="Tangrot J."/>
            <person name="Rosling A."/>
        </authorList>
    </citation>
    <scope>NUCLEOTIDE SEQUENCE</scope>
    <source>
        <strain evidence="1">IN212</strain>
    </source>
</reference>